<comment type="caution">
    <text evidence="2">The sequence shown here is derived from an EMBL/GenBank/DDBJ whole genome shotgun (WGS) entry which is preliminary data.</text>
</comment>
<accession>B0MZM9</accession>
<dbReference type="HOGENOM" id="CLU_089333_0_1_10"/>
<dbReference type="AlphaFoldDB" id="B0MZM9"/>
<protein>
    <recommendedName>
        <fullName evidence="1">AbiEi antitoxin N-terminal domain-containing protein</fullName>
    </recommendedName>
</protein>
<dbReference type="RefSeq" id="WP_004328646.1">
    <property type="nucleotide sequence ID" value="NZ_DS499577.1"/>
</dbReference>
<dbReference type="eggNOG" id="COG5340">
    <property type="taxonomic scope" value="Bacteria"/>
</dbReference>
<reference evidence="2" key="1">
    <citation type="submission" date="2007-10" db="EMBL/GenBank/DDBJ databases">
        <authorList>
            <person name="Fulton L."/>
            <person name="Clifton S."/>
            <person name="Fulton B."/>
            <person name="Xu J."/>
            <person name="Minx P."/>
            <person name="Pepin K.H."/>
            <person name="Johnson M."/>
            <person name="Thiruvilangam P."/>
            <person name="Bhonagiri V."/>
            <person name="Nash W.E."/>
            <person name="Mardis E.R."/>
            <person name="Wilson R.K."/>
        </authorList>
    </citation>
    <scope>NUCLEOTIDE SEQUENCE [LARGE SCALE GENOMIC DNA]</scope>
    <source>
        <strain evidence="2">DSM 17216</strain>
    </source>
</reference>
<evidence type="ECO:0000313" key="3">
    <source>
        <dbReference type="Proteomes" id="UP000005819"/>
    </source>
</evidence>
<dbReference type="GeneID" id="73802987"/>
<reference evidence="2" key="2">
    <citation type="submission" date="2013-09" db="EMBL/GenBank/DDBJ databases">
        <title>Draft genome sequence of Alistipes putredinis (DSM 17216).</title>
        <authorList>
            <person name="Sudarsanam P."/>
            <person name="Ley R."/>
            <person name="Guruge J."/>
            <person name="Turnbaugh P.J."/>
            <person name="Mahowald M."/>
            <person name="Liep D."/>
            <person name="Gordon J."/>
        </authorList>
    </citation>
    <scope>NUCLEOTIDE SEQUENCE</scope>
    <source>
        <strain evidence="2">DSM 17216</strain>
    </source>
</reference>
<evidence type="ECO:0000313" key="2">
    <source>
        <dbReference type="EMBL" id="EDS03065.1"/>
    </source>
</evidence>
<feature type="domain" description="AbiEi antitoxin N-terminal" evidence="1">
    <location>
        <begin position="4"/>
        <end position="51"/>
    </location>
</feature>
<sequence length="194" mass="22385">MEYIENIIRNNGGYITANQAKAVNRTTYYKVLELVRNGDLVRIRPGVYLLPDEMAKTMIDVEIVIPGGVLCMYSAWSHYGLTTQIPTEYYIAIARNRKVRTPEYPPITIYRWDEVAYETGITHTVIEGITVPVYDIEKSVCDAIKHRNKIGIDVSSEILKNYLSRKTRDIDKLMKYAKIMRVASTIKKYLEIQL</sequence>
<dbReference type="Proteomes" id="UP000005819">
    <property type="component" value="Unassembled WGS sequence"/>
</dbReference>
<dbReference type="EMBL" id="ABFK02000020">
    <property type="protein sequence ID" value="EDS03065.1"/>
    <property type="molecule type" value="Genomic_DNA"/>
</dbReference>
<dbReference type="OrthoDB" id="9801429at2"/>
<dbReference type="Pfam" id="PF13338">
    <property type="entry name" value="AbiEi_4"/>
    <property type="match status" value="1"/>
</dbReference>
<dbReference type="InterPro" id="IPR025159">
    <property type="entry name" value="AbiEi_N"/>
</dbReference>
<evidence type="ECO:0000259" key="1">
    <source>
        <dbReference type="Pfam" id="PF13338"/>
    </source>
</evidence>
<keyword evidence="3" id="KW-1185">Reference proteome</keyword>
<gene>
    <name evidence="2" type="ORF">ALIPUT_02603</name>
</gene>
<organism evidence="2 3">
    <name type="scientific">Alistipes putredinis DSM 17216</name>
    <dbReference type="NCBI Taxonomy" id="445970"/>
    <lineage>
        <taxon>Bacteria</taxon>
        <taxon>Pseudomonadati</taxon>
        <taxon>Bacteroidota</taxon>
        <taxon>Bacteroidia</taxon>
        <taxon>Bacteroidales</taxon>
        <taxon>Rikenellaceae</taxon>
        <taxon>Alistipes</taxon>
    </lineage>
</organism>
<name>B0MZM9_9BACT</name>
<proteinExistence type="predicted"/>